<proteinExistence type="predicted"/>
<evidence type="ECO:0000256" key="1">
    <source>
        <dbReference type="SAM" id="MobiDB-lite"/>
    </source>
</evidence>
<organism evidence="2 3">
    <name type="scientific">Chlamydomonas reinhardtii</name>
    <name type="common">Chlamydomonas smithii</name>
    <dbReference type="NCBI Taxonomy" id="3055"/>
    <lineage>
        <taxon>Eukaryota</taxon>
        <taxon>Viridiplantae</taxon>
        <taxon>Chlorophyta</taxon>
        <taxon>core chlorophytes</taxon>
        <taxon>Chlorophyceae</taxon>
        <taxon>CS clade</taxon>
        <taxon>Chlamydomonadales</taxon>
        <taxon>Chlamydomonadaceae</taxon>
        <taxon>Chlamydomonas</taxon>
    </lineage>
</organism>
<dbReference type="GeneID" id="66054096"/>
<evidence type="ECO:0000313" key="2">
    <source>
        <dbReference type="EMBL" id="PNW80979.1"/>
    </source>
</evidence>
<protein>
    <submittedName>
        <fullName evidence="2">Uncharacterized protein</fullName>
    </submittedName>
</protein>
<evidence type="ECO:0000313" key="3">
    <source>
        <dbReference type="Proteomes" id="UP000006906"/>
    </source>
</evidence>
<dbReference type="Proteomes" id="UP000006906">
    <property type="component" value="Chromosome 7"/>
</dbReference>
<gene>
    <name evidence="2" type="ORF">CHLRE_07g337933v5</name>
</gene>
<reference evidence="2 3" key="1">
    <citation type="journal article" date="2007" name="Science">
        <title>The Chlamydomonas genome reveals the evolution of key animal and plant functions.</title>
        <authorList>
            <person name="Merchant S.S."/>
            <person name="Prochnik S.E."/>
            <person name="Vallon O."/>
            <person name="Harris E.H."/>
            <person name="Karpowicz S.J."/>
            <person name="Witman G.B."/>
            <person name="Terry A."/>
            <person name="Salamov A."/>
            <person name="Fritz-Laylin L.K."/>
            <person name="Marechal-Drouard L."/>
            <person name="Marshall W.F."/>
            <person name="Qu L.H."/>
            <person name="Nelson D.R."/>
            <person name="Sanderfoot A.A."/>
            <person name="Spalding M.H."/>
            <person name="Kapitonov V.V."/>
            <person name="Ren Q."/>
            <person name="Ferris P."/>
            <person name="Lindquist E."/>
            <person name="Shapiro H."/>
            <person name="Lucas S.M."/>
            <person name="Grimwood J."/>
            <person name="Schmutz J."/>
            <person name="Cardol P."/>
            <person name="Cerutti H."/>
            <person name="Chanfreau G."/>
            <person name="Chen C.L."/>
            <person name="Cognat V."/>
            <person name="Croft M.T."/>
            <person name="Dent R."/>
            <person name="Dutcher S."/>
            <person name="Fernandez E."/>
            <person name="Fukuzawa H."/>
            <person name="Gonzalez-Ballester D."/>
            <person name="Gonzalez-Halphen D."/>
            <person name="Hallmann A."/>
            <person name="Hanikenne M."/>
            <person name="Hippler M."/>
            <person name="Inwood W."/>
            <person name="Jabbari K."/>
            <person name="Kalanon M."/>
            <person name="Kuras R."/>
            <person name="Lefebvre P.A."/>
            <person name="Lemaire S.D."/>
            <person name="Lobanov A.V."/>
            <person name="Lohr M."/>
            <person name="Manuell A."/>
            <person name="Meier I."/>
            <person name="Mets L."/>
            <person name="Mittag M."/>
            <person name="Mittelmeier T."/>
            <person name="Moroney J.V."/>
            <person name="Moseley J."/>
            <person name="Napoli C."/>
            <person name="Nedelcu A.M."/>
            <person name="Niyogi K."/>
            <person name="Novoselov S.V."/>
            <person name="Paulsen I.T."/>
            <person name="Pazour G."/>
            <person name="Purton S."/>
            <person name="Ral J.P."/>
            <person name="Riano-Pachon D.M."/>
            <person name="Riekhof W."/>
            <person name="Rymarquis L."/>
            <person name="Schroda M."/>
            <person name="Stern D."/>
            <person name="Umen J."/>
            <person name="Willows R."/>
            <person name="Wilson N."/>
            <person name="Zimmer S.L."/>
            <person name="Allmer J."/>
            <person name="Balk J."/>
            <person name="Bisova K."/>
            <person name="Chen C.J."/>
            <person name="Elias M."/>
            <person name="Gendler K."/>
            <person name="Hauser C."/>
            <person name="Lamb M.R."/>
            <person name="Ledford H."/>
            <person name="Long J.C."/>
            <person name="Minagawa J."/>
            <person name="Page M.D."/>
            <person name="Pan J."/>
            <person name="Pootakham W."/>
            <person name="Roje S."/>
            <person name="Rose A."/>
            <person name="Stahlberg E."/>
            <person name="Terauchi A.M."/>
            <person name="Yang P."/>
            <person name="Ball S."/>
            <person name="Bowler C."/>
            <person name="Dieckmann C.L."/>
            <person name="Gladyshev V.N."/>
            <person name="Green P."/>
            <person name="Jorgensen R."/>
            <person name="Mayfield S."/>
            <person name="Mueller-Roeber B."/>
            <person name="Rajamani S."/>
            <person name="Sayre R.T."/>
            <person name="Brokstein P."/>
            <person name="Dubchak I."/>
            <person name="Goodstein D."/>
            <person name="Hornick L."/>
            <person name="Huang Y.W."/>
            <person name="Jhaveri J."/>
            <person name="Luo Y."/>
            <person name="Martinez D."/>
            <person name="Ngau W.C."/>
            <person name="Otillar B."/>
            <person name="Poliakov A."/>
            <person name="Porter A."/>
            <person name="Szajkowski L."/>
            <person name="Werner G."/>
            <person name="Zhou K."/>
            <person name="Grigoriev I.V."/>
            <person name="Rokhsar D.S."/>
            <person name="Grossman A.R."/>
        </authorList>
    </citation>
    <scope>NUCLEOTIDE SEQUENCE [LARGE SCALE GENOMIC DNA]</scope>
    <source>
        <strain evidence="3">CC-503</strain>
    </source>
</reference>
<dbReference type="AlphaFoldDB" id="A0A2K3DKB3"/>
<feature type="compositionally biased region" description="Low complexity" evidence="1">
    <location>
        <begin position="127"/>
        <end position="166"/>
    </location>
</feature>
<dbReference type="KEGG" id="cre:CHLRE_07g337933v5"/>
<dbReference type="InParanoid" id="A0A2K3DKB3"/>
<name>A0A2K3DKB3_CHLRE</name>
<dbReference type="OrthoDB" id="560033at2759"/>
<dbReference type="Gramene" id="PNW80979">
    <property type="protein sequence ID" value="PNW80979"/>
    <property type="gene ID" value="CHLRE_07g337933v5"/>
</dbReference>
<sequence length="282" mass="29795">MAVLMSVPEALRVLGGHQEVLETLGMAGKGGTGGGGGGDSGGALAAWEVGTEILEEARGYLEALQQLRVLKDDVAQLQHVSAWLSRTMIGLKQRSAWQERLTKLTGARTRIAEAAGIGSGGRRAAHPGDGSAAAASPSGDVSSAGGAAAASASGDDSAGGAATASDQGVKHTYMETLCERYERPFLLDWALCNMLLNGRTELCMSAAGERATADTLTRQEYSYVEGRDWTGGEVLAEGEERDWDGSRRATRRAAFVQELRWVTGIRFRSEERADADGFDVWS</sequence>
<accession>A0A2K3DKB3</accession>
<dbReference type="EMBL" id="CM008968">
    <property type="protein sequence ID" value="PNW80979.1"/>
    <property type="molecule type" value="Genomic_DNA"/>
</dbReference>
<dbReference type="RefSeq" id="XP_042922865.1">
    <property type="nucleotide sequence ID" value="XM_043064297.1"/>
</dbReference>
<keyword evidence="3" id="KW-1185">Reference proteome</keyword>
<feature type="region of interest" description="Disordered" evidence="1">
    <location>
        <begin position="115"/>
        <end position="166"/>
    </location>
</feature>